<gene>
    <name evidence="12" type="ORF">CTOB1V02_LOCUS3600</name>
</gene>
<keyword evidence="4" id="KW-0547">Nucleotide-binding</keyword>
<dbReference type="Gene3D" id="3.40.30.10">
    <property type="entry name" value="Glutaredoxin"/>
    <property type="match status" value="1"/>
</dbReference>
<organism evidence="12">
    <name type="scientific">Cyprideis torosa</name>
    <dbReference type="NCBI Taxonomy" id="163714"/>
    <lineage>
        <taxon>Eukaryota</taxon>
        <taxon>Metazoa</taxon>
        <taxon>Ecdysozoa</taxon>
        <taxon>Arthropoda</taxon>
        <taxon>Crustacea</taxon>
        <taxon>Oligostraca</taxon>
        <taxon>Ostracoda</taxon>
        <taxon>Podocopa</taxon>
        <taxon>Podocopida</taxon>
        <taxon>Cytherocopina</taxon>
        <taxon>Cytheroidea</taxon>
        <taxon>Cytherideidae</taxon>
        <taxon>Cyprideis</taxon>
    </lineage>
</organism>
<dbReference type="Pfam" id="PF03215">
    <property type="entry name" value="Rad17"/>
    <property type="match status" value="1"/>
</dbReference>
<dbReference type="GO" id="GO:0006749">
    <property type="term" value="P:glutathione metabolic process"/>
    <property type="evidence" value="ECO:0007669"/>
    <property type="project" value="TreeGrafter"/>
</dbReference>
<keyword evidence="9 10" id="KW-0676">Redox-active center</keyword>
<accession>A0A7R8W7B3</accession>
<dbReference type="InterPro" id="IPR002109">
    <property type="entry name" value="Glutaredoxin"/>
</dbReference>
<dbReference type="InterPro" id="IPR047854">
    <property type="entry name" value="RFC_lid"/>
</dbReference>
<evidence type="ECO:0008006" key="13">
    <source>
        <dbReference type="Google" id="ProtNLM"/>
    </source>
</evidence>
<reference evidence="12" key="1">
    <citation type="submission" date="2020-11" db="EMBL/GenBank/DDBJ databases">
        <authorList>
            <person name="Tran Van P."/>
        </authorList>
    </citation>
    <scope>NUCLEOTIDE SEQUENCE</scope>
</reference>
<dbReference type="SUPFAM" id="SSF52833">
    <property type="entry name" value="Thioredoxin-like"/>
    <property type="match status" value="1"/>
</dbReference>
<dbReference type="PRINTS" id="PR00368">
    <property type="entry name" value="FADPNR"/>
</dbReference>
<evidence type="ECO:0000256" key="4">
    <source>
        <dbReference type="ARBA" id="ARBA00022741"/>
    </source>
</evidence>
<keyword evidence="3 10" id="KW-0285">Flavoprotein</keyword>
<dbReference type="PRINTS" id="PR00411">
    <property type="entry name" value="PNDRDTASEI"/>
</dbReference>
<dbReference type="InterPro" id="IPR036249">
    <property type="entry name" value="Thioredoxin-like_sf"/>
</dbReference>
<dbReference type="SUPFAM" id="SSF55424">
    <property type="entry name" value="FAD/NAD-linked reductases, dimerisation (C-terminal) domain"/>
    <property type="match status" value="1"/>
</dbReference>
<dbReference type="Pfam" id="PF00462">
    <property type="entry name" value="Glutaredoxin"/>
    <property type="match status" value="1"/>
</dbReference>
<dbReference type="SUPFAM" id="SSF52540">
    <property type="entry name" value="P-loop containing nucleoside triphosphate hydrolases"/>
    <property type="match status" value="1"/>
</dbReference>
<dbReference type="InterPro" id="IPR023753">
    <property type="entry name" value="FAD/NAD-binding_dom"/>
</dbReference>
<dbReference type="PANTHER" id="PTHR42737:SF2">
    <property type="entry name" value="GLUTATHIONE REDUCTASE"/>
    <property type="match status" value="1"/>
</dbReference>
<dbReference type="Gene3D" id="3.40.50.300">
    <property type="entry name" value="P-loop containing nucleotide triphosphate hydrolases"/>
    <property type="match status" value="1"/>
</dbReference>
<evidence type="ECO:0000256" key="1">
    <source>
        <dbReference type="ARBA" id="ARBA00001974"/>
    </source>
</evidence>
<dbReference type="PROSITE" id="PS51354">
    <property type="entry name" value="GLUTAREDOXIN_2"/>
    <property type="match status" value="1"/>
</dbReference>
<feature type="compositionally biased region" description="Acidic residues" evidence="11">
    <location>
        <begin position="1173"/>
        <end position="1185"/>
    </location>
</feature>
<evidence type="ECO:0000256" key="5">
    <source>
        <dbReference type="ARBA" id="ARBA00022827"/>
    </source>
</evidence>
<name>A0A7R8W7B3_9CRUS</name>
<dbReference type="PANTHER" id="PTHR42737">
    <property type="entry name" value="GLUTATHIONE REDUCTASE"/>
    <property type="match status" value="1"/>
</dbReference>
<comment type="cofactor">
    <cofactor evidence="1">
        <name>FAD</name>
        <dbReference type="ChEBI" id="CHEBI:57692"/>
    </cofactor>
</comment>
<keyword evidence="8" id="KW-1015">Disulfide bond</keyword>
<protein>
    <recommendedName>
        <fullName evidence="13">Thioredoxin reductase</fullName>
    </recommendedName>
</protein>
<dbReference type="InterPro" id="IPR012999">
    <property type="entry name" value="Pyr_OxRdtase_I_AS"/>
</dbReference>
<evidence type="ECO:0000256" key="11">
    <source>
        <dbReference type="SAM" id="MobiDB-lite"/>
    </source>
</evidence>
<comment type="similarity">
    <text evidence="2 10">Belongs to the class-I pyridine nucleotide-disulfide oxidoreductase family.</text>
</comment>
<evidence type="ECO:0000256" key="6">
    <source>
        <dbReference type="ARBA" id="ARBA00022840"/>
    </source>
</evidence>
<dbReference type="OrthoDB" id="5956163at2759"/>
<dbReference type="GO" id="GO:0005739">
    <property type="term" value="C:mitochondrion"/>
    <property type="evidence" value="ECO:0007669"/>
    <property type="project" value="TreeGrafter"/>
</dbReference>
<dbReference type="GO" id="GO:0004362">
    <property type="term" value="F:glutathione-disulfide reductase (NADPH) activity"/>
    <property type="evidence" value="ECO:0007669"/>
    <property type="project" value="TreeGrafter"/>
</dbReference>
<evidence type="ECO:0000256" key="8">
    <source>
        <dbReference type="ARBA" id="ARBA00023157"/>
    </source>
</evidence>
<evidence type="ECO:0000256" key="9">
    <source>
        <dbReference type="ARBA" id="ARBA00023284"/>
    </source>
</evidence>
<dbReference type="Gene3D" id="1.10.8.60">
    <property type="match status" value="1"/>
</dbReference>
<dbReference type="InterPro" id="IPR004099">
    <property type="entry name" value="Pyr_nucl-diS_OxRdtase_dimer"/>
</dbReference>
<keyword evidence="7 10" id="KW-0560">Oxidoreductase</keyword>
<proteinExistence type="inferred from homology"/>
<dbReference type="GO" id="GO:0005524">
    <property type="term" value="F:ATP binding"/>
    <property type="evidence" value="ECO:0007669"/>
    <property type="project" value="UniProtKB-KW"/>
</dbReference>
<dbReference type="GO" id="GO:0005829">
    <property type="term" value="C:cytosol"/>
    <property type="evidence" value="ECO:0007669"/>
    <property type="project" value="TreeGrafter"/>
</dbReference>
<dbReference type="SUPFAM" id="SSF51905">
    <property type="entry name" value="FAD/NAD(P)-binding domain"/>
    <property type="match status" value="1"/>
</dbReference>
<keyword evidence="5 10" id="KW-0274">FAD</keyword>
<feature type="region of interest" description="Disordered" evidence="11">
    <location>
        <begin position="1156"/>
        <end position="1185"/>
    </location>
</feature>
<dbReference type="InterPro" id="IPR036188">
    <property type="entry name" value="FAD/NAD-bd_sf"/>
</dbReference>
<evidence type="ECO:0000313" key="12">
    <source>
        <dbReference type="EMBL" id="CAD7225667.1"/>
    </source>
</evidence>
<dbReference type="PROSITE" id="PS00076">
    <property type="entry name" value="PYRIDINE_REDOX_1"/>
    <property type="match status" value="1"/>
</dbReference>
<evidence type="ECO:0000256" key="3">
    <source>
        <dbReference type="ARBA" id="ARBA00022630"/>
    </source>
</evidence>
<keyword evidence="6" id="KW-0067">ATP-binding</keyword>
<sequence length="1185" mass="130731">MPPITATDPLTAIKNIVDNNSLVIFSKTTCGFCKQAKALFTSLNVPYHVEELDKISNGNVIQEALASETGHRTVPSVWLNGKFIGGSAEVHQLNEEGNLEPLLQGLRSSAPSEMSSRTYDFDLIVIGGGSGGLAASKEAALLGKKVALLDFVQPTPLGTSWGLGGTCVNVGCIPKKLMHQAALLKEGMHDAPSFGWKFSAGVEMNWGELVENVQNHIASLNWGYRVALREKKVQYINAHGTLIDANTVKLRLGGRRPAGSTPHEQNSEVVIAPKRRRLCACPPLIRHLIRSPAWSRGGGREEAGRGTTTTGDTLTTVDKKNREKVITGETILLATGLRPRYLDIPGDRELCITSDDLFSLSYPPGKTLCVGASYVSLECAGFLKAFGFDVTVMVRSILLRGFDQQMANLVGDYMEKQAGIRFLKECIPVKIEKVAEGTPPTLKVTAKFSDGREFVETFNTVVVAIGRDACTKNIGLENVGVKLNPKNGKVICDDTERSSVPNIYAIGDILDGKLELTPVAIHAGRALARRLYGFSSVKTDYVNVPTTVFTPLEYGCVGYAEEDALEKFGADNVEVYHSYFTPLEWSVPKRGDNLCYAKLIVTGPEEKVIGFHYLGPNAGEVTQGFGIAFKLNAKKADFDNLIGIHPTQAEAAALKSFAKPGHPTEALWTNIWEPMSRDELCVHTKKIEQVEFWIEQHLRPKEEGGHPAFLLLTGPSGSAKTTTLRVLCREKGISLIEWDNPNSSDQAFGDSDRFDWNESQSQSFQLQDFLLRVSRFNPLAVTFSDAVESSLPRSNEIINRSIILLEEFPNSLYRNPKELHDILRLYKRRGRHPLVCIVSDSVIHSLSISSLIPLQLQAQLGFTVITFKAVAPTILRKTLRRIAQGQRVSITDDQLEEIVASTGGDLRASVNALQFRHATESRSQNGKKKDGAVEVKDQSLFIFRALGKVVYAKRLPNKDVAVDQSLPVHMKRNGLAREFPLKEKPEEILEKLPITGDLFQLYVQENYPQFVSCAEDLAVGADYLSTADALRMDRHYKELGDLPTDLAIRGILFANREPVANGFKPFRKVGWLETQRQMNQRTKALRSALVSAGLYSWNGWEEVGIAVHCGNFISAIPQQLLIQLTKFKESLFRPALTETDTAEDETNEVDGAVTLCSPMEEGDDVEPSQSNSTEEDVVIEEYDDE</sequence>
<feature type="region of interest" description="Disordered" evidence="11">
    <location>
        <begin position="295"/>
        <end position="314"/>
    </location>
</feature>
<dbReference type="FunFam" id="3.50.50.60:FF:000012">
    <property type="entry name" value="Thioredoxin reductase 1, cytoplasmic"/>
    <property type="match status" value="1"/>
</dbReference>
<dbReference type="EMBL" id="OB660628">
    <property type="protein sequence ID" value="CAD7225667.1"/>
    <property type="molecule type" value="Genomic_DNA"/>
</dbReference>
<dbReference type="InterPro" id="IPR027417">
    <property type="entry name" value="P-loop_NTPase"/>
</dbReference>
<evidence type="ECO:0000256" key="2">
    <source>
        <dbReference type="ARBA" id="ARBA00007532"/>
    </source>
</evidence>
<dbReference type="Pfam" id="PF02852">
    <property type="entry name" value="Pyr_redox_dim"/>
    <property type="match status" value="1"/>
</dbReference>
<dbReference type="GO" id="GO:0050660">
    <property type="term" value="F:flavin adenine dinucleotide binding"/>
    <property type="evidence" value="ECO:0007669"/>
    <property type="project" value="InterPro"/>
</dbReference>
<dbReference type="Gene3D" id="3.50.50.60">
    <property type="entry name" value="FAD/NAD(P)-binding domain"/>
    <property type="match status" value="2"/>
</dbReference>
<dbReference type="AlphaFoldDB" id="A0A7R8W7B3"/>
<dbReference type="Pfam" id="PF07992">
    <property type="entry name" value="Pyr_redox_2"/>
    <property type="match status" value="2"/>
</dbReference>
<dbReference type="GO" id="GO:0034599">
    <property type="term" value="P:cellular response to oxidative stress"/>
    <property type="evidence" value="ECO:0007669"/>
    <property type="project" value="TreeGrafter"/>
</dbReference>
<dbReference type="InterPro" id="IPR046952">
    <property type="entry name" value="GSHR/TRXR-like"/>
</dbReference>
<dbReference type="CDD" id="cd18140">
    <property type="entry name" value="HLD_clamp_RFC"/>
    <property type="match status" value="1"/>
</dbReference>
<dbReference type="GO" id="GO:0045454">
    <property type="term" value="P:cell redox homeostasis"/>
    <property type="evidence" value="ECO:0007669"/>
    <property type="project" value="InterPro"/>
</dbReference>
<evidence type="ECO:0000256" key="7">
    <source>
        <dbReference type="ARBA" id="ARBA00023002"/>
    </source>
</evidence>
<dbReference type="InterPro" id="IPR016156">
    <property type="entry name" value="FAD/NAD-linked_Rdtase_dimer_sf"/>
</dbReference>
<dbReference type="CDD" id="cd03419">
    <property type="entry name" value="GRX_GRXh_1_2_like"/>
    <property type="match status" value="1"/>
</dbReference>
<dbReference type="SUPFAM" id="SSF51971">
    <property type="entry name" value="Nucleotide-binding domain"/>
    <property type="match status" value="1"/>
</dbReference>
<feature type="compositionally biased region" description="Low complexity" evidence="11">
    <location>
        <begin position="305"/>
        <end position="314"/>
    </location>
</feature>
<evidence type="ECO:0000256" key="10">
    <source>
        <dbReference type="RuleBase" id="RU003691"/>
    </source>
</evidence>